<dbReference type="PROSITE" id="PS50043">
    <property type="entry name" value="HTH_LUXR_2"/>
    <property type="match status" value="1"/>
</dbReference>
<dbReference type="InterPro" id="IPR036388">
    <property type="entry name" value="WH-like_DNA-bd_sf"/>
</dbReference>
<organism evidence="4 5">
    <name type="scientific">Nocardia acididurans</name>
    <dbReference type="NCBI Taxonomy" id="2802282"/>
    <lineage>
        <taxon>Bacteria</taxon>
        <taxon>Bacillati</taxon>
        <taxon>Actinomycetota</taxon>
        <taxon>Actinomycetes</taxon>
        <taxon>Mycobacteriales</taxon>
        <taxon>Nocardiaceae</taxon>
        <taxon>Nocardia</taxon>
    </lineage>
</organism>
<keyword evidence="1" id="KW-0547">Nucleotide-binding</keyword>
<dbReference type="Pfam" id="PF13191">
    <property type="entry name" value="AAA_16"/>
    <property type="match status" value="1"/>
</dbReference>
<protein>
    <submittedName>
        <fullName evidence="4">AAA family ATPase</fullName>
    </submittedName>
</protein>
<dbReference type="InterPro" id="IPR041664">
    <property type="entry name" value="AAA_16"/>
</dbReference>
<dbReference type="Gene3D" id="1.25.40.10">
    <property type="entry name" value="Tetratricopeptide repeat domain"/>
    <property type="match status" value="1"/>
</dbReference>
<dbReference type="SUPFAM" id="SSF46894">
    <property type="entry name" value="C-terminal effector domain of the bipartite response regulators"/>
    <property type="match status" value="1"/>
</dbReference>
<dbReference type="Gene3D" id="1.10.10.10">
    <property type="entry name" value="Winged helix-like DNA-binding domain superfamily/Winged helix DNA-binding domain"/>
    <property type="match status" value="1"/>
</dbReference>
<dbReference type="SUPFAM" id="SSF48452">
    <property type="entry name" value="TPR-like"/>
    <property type="match status" value="1"/>
</dbReference>
<dbReference type="RefSeq" id="WP_201957892.1">
    <property type="nucleotide sequence ID" value="NZ_JAERRJ010000021.1"/>
</dbReference>
<dbReference type="Pfam" id="PF00196">
    <property type="entry name" value="GerE"/>
    <property type="match status" value="1"/>
</dbReference>
<reference evidence="4 5" key="1">
    <citation type="submission" date="2021-01" db="EMBL/GenBank/DDBJ databases">
        <title>WGS of actinomycetes isolated from Thailand.</title>
        <authorList>
            <person name="Thawai C."/>
        </authorList>
    </citation>
    <scope>NUCLEOTIDE SEQUENCE [LARGE SCALE GENOMIC DNA]</scope>
    <source>
        <strain evidence="4 5">LPG 2</strain>
    </source>
</reference>
<feature type="domain" description="HTH luxR-type" evidence="3">
    <location>
        <begin position="814"/>
        <end position="879"/>
    </location>
</feature>
<dbReference type="Proteomes" id="UP000602198">
    <property type="component" value="Unassembled WGS sequence"/>
</dbReference>
<name>A0ABS1MI29_9NOCA</name>
<dbReference type="SUPFAM" id="SSF52540">
    <property type="entry name" value="P-loop containing nucleoside triphosphate hydrolases"/>
    <property type="match status" value="1"/>
</dbReference>
<dbReference type="SMART" id="SM00421">
    <property type="entry name" value="HTH_LUXR"/>
    <property type="match status" value="1"/>
</dbReference>
<dbReference type="EMBL" id="JAERRJ010000021">
    <property type="protein sequence ID" value="MBL1079939.1"/>
    <property type="molecule type" value="Genomic_DNA"/>
</dbReference>
<dbReference type="InterPro" id="IPR027417">
    <property type="entry name" value="P-loop_NTPase"/>
</dbReference>
<sequence>MAAAPVVTTPEPAGAGARLFGRDAELAELDRLREAARHGAGSGLVLFGDPGIGKSALLEQAQARASGFRVLSCRGTHSESVLAFAGLHALLCPITDRIEALPGPQARALHGALGLDSPSLADRFLVGVALLTLLSDLAAEQPVLVIADDAQWLDAQSAHCLYFVARRCADESLLMLFTAHADPAGGLADQLPALHVRGLDDDSARMLLRQSNPGISAQRMADVLRLTLGNPLAVRELATAEDSELGPSAPGLIQVGPRLHRSIGARIAALAPAARLLVLTVAAEESGEAWVIRRAAADLALPDTAWDEVLDAELIRMAHGRIIMRHPMIRAVTYEQATASDRIAVHRALAEVLSGADADRWAWHVARATIGPSETVAALLEERAVLAWDRGGPLPAAKTLEQAAMLSPEDEAAGRRLAVAARAAWEGGDVPATREYLAEATARTGTAAVVRASGGLAARIDYVFGDSAQASAGLLRAAELTEPATADELRYLATRAAWESGEPGLEELLLDLPPALETAAWRVPSSTIALAMGRAVSVAEAQRRVVSVLRGRGDVGWLSSILAHSSVVEFARGQWDDATADASEALRLSQDMGDIPASSGISLTTLAWLAAARGDEDAAAALGARSLGYGQARNSRIQIAHVHWQLGFNALSAGKADAALGFLSALIDPEQSVRHPAVAALSAADAVEAAVRAGRVEAARAHLAVLSRWAARTAAPWALASVAVSRALLAEGPEAETLFLDALAVPDAPDRPFPHARVQLLYGEWLRRARRRADARVQLNAARETFLRLGATPWEQRADGELALAGDRRREAVGPSGDELLTAQELRIARLAADGLTNREIAAQLFISPRTVGHHLSQIFPKLGLASREDLAAIDFEHGMRLTW</sequence>
<dbReference type="InterPro" id="IPR011990">
    <property type="entry name" value="TPR-like_helical_dom_sf"/>
</dbReference>
<dbReference type="InterPro" id="IPR000792">
    <property type="entry name" value="Tscrpt_reg_LuxR_C"/>
</dbReference>
<evidence type="ECO:0000313" key="4">
    <source>
        <dbReference type="EMBL" id="MBL1079939.1"/>
    </source>
</evidence>
<comment type="caution">
    <text evidence="4">The sequence shown here is derived from an EMBL/GenBank/DDBJ whole genome shotgun (WGS) entry which is preliminary data.</text>
</comment>
<keyword evidence="5" id="KW-1185">Reference proteome</keyword>
<evidence type="ECO:0000313" key="5">
    <source>
        <dbReference type="Proteomes" id="UP000602198"/>
    </source>
</evidence>
<dbReference type="PANTHER" id="PTHR16305:SF35">
    <property type="entry name" value="TRANSCRIPTIONAL ACTIVATOR DOMAIN"/>
    <property type="match status" value="1"/>
</dbReference>
<dbReference type="CDD" id="cd06170">
    <property type="entry name" value="LuxR_C_like"/>
    <property type="match status" value="1"/>
</dbReference>
<evidence type="ECO:0000256" key="1">
    <source>
        <dbReference type="ARBA" id="ARBA00022741"/>
    </source>
</evidence>
<dbReference type="PANTHER" id="PTHR16305">
    <property type="entry name" value="TESTICULAR SOLUBLE ADENYLYL CYCLASE"/>
    <property type="match status" value="1"/>
</dbReference>
<proteinExistence type="predicted"/>
<dbReference type="Gene3D" id="3.40.50.300">
    <property type="entry name" value="P-loop containing nucleotide triphosphate hydrolases"/>
    <property type="match status" value="1"/>
</dbReference>
<dbReference type="InterPro" id="IPR016032">
    <property type="entry name" value="Sig_transdc_resp-reg_C-effctor"/>
</dbReference>
<accession>A0ABS1MI29</accession>
<evidence type="ECO:0000259" key="3">
    <source>
        <dbReference type="PROSITE" id="PS50043"/>
    </source>
</evidence>
<gene>
    <name evidence="4" type="ORF">JK358_36640</name>
</gene>
<dbReference type="PRINTS" id="PR00038">
    <property type="entry name" value="HTHLUXR"/>
</dbReference>
<keyword evidence="2" id="KW-0067">ATP-binding</keyword>
<evidence type="ECO:0000256" key="2">
    <source>
        <dbReference type="ARBA" id="ARBA00022840"/>
    </source>
</evidence>